<dbReference type="SUPFAM" id="SSF53041">
    <property type="entry name" value="Resolvase-like"/>
    <property type="match status" value="1"/>
</dbReference>
<evidence type="ECO:0000313" key="3">
    <source>
        <dbReference type="EMBL" id="MEU9578299.1"/>
    </source>
</evidence>
<name>A0ABV3EQ25_9ACTN</name>
<dbReference type="PROSITE" id="PS51736">
    <property type="entry name" value="RECOMBINASES_3"/>
    <property type="match status" value="1"/>
</dbReference>
<evidence type="ECO:0000313" key="4">
    <source>
        <dbReference type="Proteomes" id="UP001551584"/>
    </source>
</evidence>
<reference evidence="3 4" key="1">
    <citation type="submission" date="2024-06" db="EMBL/GenBank/DDBJ databases">
        <title>The Natural Products Discovery Center: Release of the First 8490 Sequenced Strains for Exploring Actinobacteria Biosynthetic Diversity.</title>
        <authorList>
            <person name="Kalkreuter E."/>
            <person name="Kautsar S.A."/>
            <person name="Yang D."/>
            <person name="Bader C.D."/>
            <person name="Teijaro C.N."/>
            <person name="Fluegel L."/>
            <person name="Davis C.M."/>
            <person name="Simpson J.R."/>
            <person name="Lauterbach L."/>
            <person name="Steele A.D."/>
            <person name="Gui C."/>
            <person name="Meng S."/>
            <person name="Li G."/>
            <person name="Viehrig K."/>
            <person name="Ye F."/>
            <person name="Su P."/>
            <person name="Kiefer A.F."/>
            <person name="Nichols A."/>
            <person name="Cepeda A.J."/>
            <person name="Yan W."/>
            <person name="Fan B."/>
            <person name="Jiang Y."/>
            <person name="Adhikari A."/>
            <person name="Zheng C.-J."/>
            <person name="Schuster L."/>
            <person name="Cowan T.M."/>
            <person name="Smanski M.J."/>
            <person name="Chevrette M.G."/>
            <person name="De Carvalho L.P.S."/>
            <person name="Shen B."/>
        </authorList>
    </citation>
    <scope>NUCLEOTIDE SEQUENCE [LARGE SCALE GENOMIC DNA]</scope>
    <source>
        <strain evidence="3 4">NPDC048117</strain>
    </source>
</reference>
<evidence type="ECO:0000259" key="2">
    <source>
        <dbReference type="PROSITE" id="PS51736"/>
    </source>
</evidence>
<comment type="caution">
    <text evidence="3">The sequence shown here is derived from an EMBL/GenBank/DDBJ whole genome shotgun (WGS) entry which is preliminary data.</text>
</comment>
<dbReference type="EMBL" id="JBEZNA010000026">
    <property type="protein sequence ID" value="MEU9578299.1"/>
    <property type="molecule type" value="Genomic_DNA"/>
</dbReference>
<dbReference type="Pfam" id="PF00239">
    <property type="entry name" value="Resolvase"/>
    <property type="match status" value="1"/>
</dbReference>
<keyword evidence="4" id="KW-1185">Reference proteome</keyword>
<proteinExistence type="predicted"/>
<dbReference type="InterPro" id="IPR006119">
    <property type="entry name" value="Resolv_N"/>
</dbReference>
<accession>A0ABV3EQ25</accession>
<dbReference type="Proteomes" id="UP001551584">
    <property type="component" value="Unassembled WGS sequence"/>
</dbReference>
<organism evidence="3 4">
    <name type="scientific">Streptomyces chilikensis</name>
    <dbReference type="NCBI Taxonomy" id="1194079"/>
    <lineage>
        <taxon>Bacteria</taxon>
        <taxon>Bacillati</taxon>
        <taxon>Actinomycetota</taxon>
        <taxon>Actinomycetes</taxon>
        <taxon>Kitasatosporales</taxon>
        <taxon>Streptomycetaceae</taxon>
        <taxon>Streptomyces</taxon>
    </lineage>
</organism>
<dbReference type="Gene3D" id="3.40.50.1390">
    <property type="entry name" value="Resolvase, N-terminal catalytic domain"/>
    <property type="match status" value="1"/>
</dbReference>
<evidence type="ECO:0000256" key="1">
    <source>
        <dbReference type="SAM" id="MobiDB-lite"/>
    </source>
</evidence>
<feature type="region of interest" description="Disordered" evidence="1">
    <location>
        <begin position="183"/>
        <end position="202"/>
    </location>
</feature>
<gene>
    <name evidence="3" type="ORF">AB0D95_13705</name>
</gene>
<protein>
    <submittedName>
        <fullName evidence="3">Recombinase family protein</fullName>
    </submittedName>
</protein>
<feature type="region of interest" description="Disordered" evidence="1">
    <location>
        <begin position="90"/>
        <end position="118"/>
    </location>
</feature>
<dbReference type="RefSeq" id="WP_359272201.1">
    <property type="nucleotide sequence ID" value="NZ_JBEZNA010000026.1"/>
</dbReference>
<dbReference type="InterPro" id="IPR036162">
    <property type="entry name" value="Resolvase-like_N_sf"/>
</dbReference>
<sequence>MRVCPQFEEALRTAREIKAHAPQCRVIFTVYEMKRPGRDAAELTALADHLTAHGLVLEMLAGPLPGIHDPTGAAPLLFTFFAAMAETERENIRESTPEGLDTASRRGKHGGRPPVITDDMSHTVLRRRANGESVEQIQPDLIIPTGKRKGQSPSAASICRAFAAHAEREAYPEAVEQAHADFAALQTGELPGPRMATTEPAR</sequence>
<feature type="domain" description="Resolvase/invertase-type recombinase catalytic" evidence="2">
    <location>
        <begin position="1"/>
        <end position="107"/>
    </location>
</feature>